<dbReference type="PRINTS" id="PR00288">
    <property type="entry name" value="PUROTHIONIN"/>
</dbReference>
<dbReference type="InterPro" id="IPR003614">
    <property type="entry name" value="Knottins"/>
</dbReference>
<dbReference type="Gene3D" id="3.30.30.10">
    <property type="entry name" value="Knottin, scorpion toxin-like"/>
    <property type="match status" value="1"/>
</dbReference>
<evidence type="ECO:0000256" key="5">
    <source>
        <dbReference type="SAM" id="SignalP"/>
    </source>
</evidence>
<feature type="chain" id="PRO_5025328944" evidence="5">
    <location>
        <begin position="29"/>
        <end position="77"/>
    </location>
</feature>
<evidence type="ECO:0000256" key="4">
    <source>
        <dbReference type="ARBA" id="ARBA00023157"/>
    </source>
</evidence>
<evidence type="ECO:0000259" key="6">
    <source>
        <dbReference type="SMART" id="SM00505"/>
    </source>
</evidence>
<protein>
    <submittedName>
        <fullName evidence="7">Defensin-like protein</fullName>
    </submittedName>
</protein>
<dbReference type="PANTHER" id="PTHR33147">
    <property type="entry name" value="DEFENSIN-LIKE PROTEIN 1"/>
    <property type="match status" value="1"/>
</dbReference>
<evidence type="ECO:0000313" key="8">
    <source>
        <dbReference type="Proteomes" id="UP000516437"/>
    </source>
</evidence>
<dbReference type="PANTHER" id="PTHR33147:SF129">
    <property type="entry name" value="DEFENSIN-LIKE PROTEIN 2-RELATED"/>
    <property type="match status" value="1"/>
</dbReference>
<evidence type="ECO:0000313" key="7">
    <source>
        <dbReference type="EMBL" id="KAB1226854.1"/>
    </source>
</evidence>
<dbReference type="SMART" id="SM00505">
    <property type="entry name" value="Knot1"/>
    <property type="match status" value="1"/>
</dbReference>
<dbReference type="CDD" id="cd00107">
    <property type="entry name" value="Knot1"/>
    <property type="match status" value="1"/>
</dbReference>
<dbReference type="OrthoDB" id="683455at2759"/>
<accession>A0A6A1WNU6</accession>
<keyword evidence="8" id="KW-1185">Reference proteome</keyword>
<keyword evidence="1" id="KW-0929">Antimicrobial</keyword>
<proteinExistence type="predicted"/>
<gene>
    <name evidence="7" type="ORF">CJ030_MR1G012158</name>
</gene>
<dbReference type="PROSITE" id="PS00940">
    <property type="entry name" value="GAMMA_THIONIN"/>
    <property type="match status" value="1"/>
</dbReference>
<dbReference type="AlphaFoldDB" id="A0A6A1WNU6"/>
<organism evidence="7 8">
    <name type="scientific">Morella rubra</name>
    <name type="common">Chinese bayberry</name>
    <dbReference type="NCBI Taxonomy" id="262757"/>
    <lineage>
        <taxon>Eukaryota</taxon>
        <taxon>Viridiplantae</taxon>
        <taxon>Streptophyta</taxon>
        <taxon>Embryophyta</taxon>
        <taxon>Tracheophyta</taxon>
        <taxon>Spermatophyta</taxon>
        <taxon>Magnoliopsida</taxon>
        <taxon>eudicotyledons</taxon>
        <taxon>Gunneridae</taxon>
        <taxon>Pentapetalae</taxon>
        <taxon>rosids</taxon>
        <taxon>fabids</taxon>
        <taxon>Fagales</taxon>
        <taxon>Myricaceae</taxon>
        <taxon>Morella</taxon>
    </lineage>
</organism>
<reference evidence="7 8" key="1">
    <citation type="journal article" date="2019" name="Plant Biotechnol. J.">
        <title>The red bayberry genome and genetic basis of sex determination.</title>
        <authorList>
            <person name="Jia H.M."/>
            <person name="Jia H.J."/>
            <person name="Cai Q.L."/>
            <person name="Wang Y."/>
            <person name="Zhao H.B."/>
            <person name="Yang W.F."/>
            <person name="Wang G.Y."/>
            <person name="Li Y.H."/>
            <person name="Zhan D.L."/>
            <person name="Shen Y.T."/>
            <person name="Niu Q.F."/>
            <person name="Chang L."/>
            <person name="Qiu J."/>
            <person name="Zhao L."/>
            <person name="Xie H.B."/>
            <person name="Fu W.Y."/>
            <person name="Jin J."/>
            <person name="Li X.W."/>
            <person name="Jiao Y."/>
            <person name="Zhou C.C."/>
            <person name="Tu T."/>
            <person name="Chai C.Y."/>
            <person name="Gao J.L."/>
            <person name="Fan L.J."/>
            <person name="van de Weg E."/>
            <person name="Wang J.Y."/>
            <person name="Gao Z.S."/>
        </authorList>
    </citation>
    <scope>NUCLEOTIDE SEQUENCE [LARGE SCALE GENOMIC DNA]</scope>
    <source>
        <tissue evidence="7">Leaves</tissue>
    </source>
</reference>
<keyword evidence="2" id="KW-0295">Fungicide</keyword>
<keyword evidence="4" id="KW-1015">Disulfide bond</keyword>
<feature type="domain" description="Knottins-like" evidence="6">
    <location>
        <begin position="32"/>
        <end position="77"/>
    </location>
</feature>
<dbReference type="InterPro" id="IPR036574">
    <property type="entry name" value="Scorpion_toxin-like_sf"/>
</dbReference>
<dbReference type="GO" id="GO:0050832">
    <property type="term" value="P:defense response to fungus"/>
    <property type="evidence" value="ECO:0007669"/>
    <property type="project" value="UniProtKB-KW"/>
</dbReference>
<keyword evidence="3 5" id="KW-0732">Signal</keyword>
<dbReference type="Proteomes" id="UP000516437">
    <property type="component" value="Chromosome 1"/>
</dbReference>
<name>A0A6A1WNU6_9ROSI</name>
<sequence>MDRSMRVFPIVFVLLVLLAATEMGPVVAEPRSCETQSHSFKGICLRQSNCAAVCQTEGFPGGQCRGFRRRCFCTKPC</sequence>
<dbReference type="GO" id="GO:0031640">
    <property type="term" value="P:killing of cells of another organism"/>
    <property type="evidence" value="ECO:0007669"/>
    <property type="project" value="UniProtKB-KW"/>
</dbReference>
<dbReference type="InterPro" id="IPR008176">
    <property type="entry name" value="Defensin_plant"/>
</dbReference>
<evidence type="ECO:0000256" key="1">
    <source>
        <dbReference type="ARBA" id="ARBA00022529"/>
    </source>
</evidence>
<feature type="signal peptide" evidence="5">
    <location>
        <begin position="1"/>
        <end position="28"/>
    </location>
</feature>
<dbReference type="Pfam" id="PF00304">
    <property type="entry name" value="Gamma-thionin"/>
    <property type="match status" value="1"/>
</dbReference>
<evidence type="ECO:0000256" key="3">
    <source>
        <dbReference type="ARBA" id="ARBA00022729"/>
    </source>
</evidence>
<dbReference type="SUPFAM" id="SSF57095">
    <property type="entry name" value="Scorpion toxin-like"/>
    <property type="match status" value="1"/>
</dbReference>
<dbReference type="EMBL" id="RXIC02000019">
    <property type="protein sequence ID" value="KAB1226854.1"/>
    <property type="molecule type" value="Genomic_DNA"/>
</dbReference>
<comment type="caution">
    <text evidence="7">The sequence shown here is derived from an EMBL/GenBank/DDBJ whole genome shotgun (WGS) entry which is preliminary data.</text>
</comment>
<evidence type="ECO:0000256" key="2">
    <source>
        <dbReference type="ARBA" id="ARBA00022577"/>
    </source>
</evidence>